<dbReference type="GO" id="GO:0005506">
    <property type="term" value="F:iron ion binding"/>
    <property type="evidence" value="ECO:0007669"/>
    <property type="project" value="InterPro"/>
</dbReference>
<dbReference type="PRINTS" id="PR00385">
    <property type="entry name" value="P450"/>
</dbReference>
<evidence type="ECO:0000256" key="2">
    <source>
        <dbReference type="ARBA" id="ARBA00022617"/>
    </source>
</evidence>
<dbReference type="SUPFAM" id="SSF48264">
    <property type="entry name" value="Cytochrome P450"/>
    <property type="match status" value="1"/>
</dbReference>
<evidence type="ECO:0000313" key="6">
    <source>
        <dbReference type="EMBL" id="CAJ2505542.1"/>
    </source>
</evidence>
<protein>
    <submittedName>
        <fullName evidence="6">Uu.00g129360.m01.CDS01</fullName>
    </submittedName>
</protein>
<comment type="similarity">
    <text evidence="1">Belongs to the cytochrome P450 family.</text>
</comment>
<keyword evidence="2" id="KW-0349">Heme</keyword>
<dbReference type="GO" id="GO:0004497">
    <property type="term" value="F:monooxygenase activity"/>
    <property type="evidence" value="ECO:0007669"/>
    <property type="project" value="InterPro"/>
</dbReference>
<dbReference type="InterPro" id="IPR036396">
    <property type="entry name" value="Cyt_P450_sf"/>
</dbReference>
<dbReference type="AlphaFoldDB" id="A0AAI8VD63"/>
<dbReference type="GO" id="GO:0016705">
    <property type="term" value="F:oxidoreductase activity, acting on paired donors, with incorporation or reduction of molecular oxygen"/>
    <property type="evidence" value="ECO:0007669"/>
    <property type="project" value="InterPro"/>
</dbReference>
<keyword evidence="5" id="KW-0408">Iron</keyword>
<dbReference type="Gene3D" id="1.10.630.10">
    <property type="entry name" value="Cytochrome P450"/>
    <property type="match status" value="1"/>
</dbReference>
<sequence length="444" mass="49478">MPFMLTPQFVRLSALALLLTAAVVLVRRWSSPYAKVPGPWYSQWTDLVFKLHTLAGKESSYIHSLHQRYGPVVRVSPGAVDAISAADAQQIHSIKRLFVKSKWYGDFIPGNENLVNVQNIDVHRRHRRLLSAPLSESNLKAMLPQVDSKVEVAIQQMKKEMGTRGAADVLKWWTCVATDVIGELTFGESFRTLDTGEKNQYMLDLEVTGATNAMMASFPTLYRFAQFLPVLKEAAAVQDRLRSYADQSLRRYRDLLEEKPDEVKATLFTKVYKGEDDETLTNKEINEEAQIYIVAGSDTTANSLTYLTWRLCLPENAHIKAKLVRELATLPGPKPTDTELRGLPYLNNVITETLRLHSAVAGALRRVIPQGGATIGGYSLPAGGEVMTNAYSLHRNAAAFTDPDKFDPDRWVNPTRDMKDAYLPFGGGSRGTSQLAPKQILPLS</sequence>
<evidence type="ECO:0000256" key="1">
    <source>
        <dbReference type="ARBA" id="ARBA00010617"/>
    </source>
</evidence>
<evidence type="ECO:0000313" key="7">
    <source>
        <dbReference type="Proteomes" id="UP001295740"/>
    </source>
</evidence>
<dbReference type="PANTHER" id="PTHR24305:SF96">
    <property type="entry name" value="CYTOCHROME P450 MONOOXYGENASE STCB-RELATED"/>
    <property type="match status" value="1"/>
</dbReference>
<dbReference type="InterPro" id="IPR050121">
    <property type="entry name" value="Cytochrome_P450_monoxygenase"/>
</dbReference>
<proteinExistence type="inferred from homology"/>
<name>A0AAI8VD63_9PEZI</name>
<evidence type="ECO:0000256" key="3">
    <source>
        <dbReference type="ARBA" id="ARBA00022723"/>
    </source>
</evidence>
<dbReference type="EMBL" id="CAUWAG010000007">
    <property type="protein sequence ID" value="CAJ2505542.1"/>
    <property type="molecule type" value="Genomic_DNA"/>
</dbReference>
<keyword evidence="7" id="KW-1185">Reference proteome</keyword>
<dbReference type="PRINTS" id="PR00463">
    <property type="entry name" value="EP450I"/>
</dbReference>
<organism evidence="6 7">
    <name type="scientific">Anthostomella pinea</name>
    <dbReference type="NCBI Taxonomy" id="933095"/>
    <lineage>
        <taxon>Eukaryota</taxon>
        <taxon>Fungi</taxon>
        <taxon>Dikarya</taxon>
        <taxon>Ascomycota</taxon>
        <taxon>Pezizomycotina</taxon>
        <taxon>Sordariomycetes</taxon>
        <taxon>Xylariomycetidae</taxon>
        <taxon>Xylariales</taxon>
        <taxon>Xylariaceae</taxon>
        <taxon>Anthostomella</taxon>
    </lineage>
</organism>
<dbReference type="InterPro" id="IPR001128">
    <property type="entry name" value="Cyt_P450"/>
</dbReference>
<keyword evidence="3" id="KW-0479">Metal-binding</keyword>
<dbReference type="GO" id="GO:0020037">
    <property type="term" value="F:heme binding"/>
    <property type="evidence" value="ECO:0007669"/>
    <property type="project" value="InterPro"/>
</dbReference>
<evidence type="ECO:0000256" key="5">
    <source>
        <dbReference type="ARBA" id="ARBA00023004"/>
    </source>
</evidence>
<dbReference type="PANTHER" id="PTHR24305">
    <property type="entry name" value="CYTOCHROME P450"/>
    <property type="match status" value="1"/>
</dbReference>
<reference evidence="6" key="1">
    <citation type="submission" date="2023-10" db="EMBL/GenBank/DDBJ databases">
        <authorList>
            <person name="Hackl T."/>
        </authorList>
    </citation>
    <scope>NUCLEOTIDE SEQUENCE</scope>
</reference>
<dbReference type="Proteomes" id="UP001295740">
    <property type="component" value="Unassembled WGS sequence"/>
</dbReference>
<evidence type="ECO:0000256" key="4">
    <source>
        <dbReference type="ARBA" id="ARBA00023002"/>
    </source>
</evidence>
<gene>
    <name evidence="6" type="ORF">KHLLAP_LOCUS6010</name>
</gene>
<comment type="caution">
    <text evidence="6">The sequence shown here is derived from an EMBL/GenBank/DDBJ whole genome shotgun (WGS) entry which is preliminary data.</text>
</comment>
<accession>A0AAI8VD63</accession>
<keyword evidence="4" id="KW-0560">Oxidoreductase</keyword>
<dbReference type="Pfam" id="PF00067">
    <property type="entry name" value="p450"/>
    <property type="match status" value="1"/>
</dbReference>
<dbReference type="InterPro" id="IPR002401">
    <property type="entry name" value="Cyt_P450_E_grp-I"/>
</dbReference>